<dbReference type="NCBIfam" id="NF008759">
    <property type="entry name" value="PRK11790.1"/>
    <property type="match status" value="1"/>
</dbReference>
<evidence type="ECO:0000256" key="12">
    <source>
        <dbReference type="RuleBase" id="RU003719"/>
    </source>
</evidence>
<protein>
    <recommendedName>
        <fullName evidence="6">D-3-phosphoglycerate dehydrogenase</fullName>
        <ecNumber evidence="4">1.1.1.399</ecNumber>
        <ecNumber evidence="5">1.1.1.95</ecNumber>
    </recommendedName>
    <alternativeName>
        <fullName evidence="9">2-oxoglutarate reductase</fullName>
    </alternativeName>
</protein>
<keyword evidence="8" id="KW-0520">NAD</keyword>
<evidence type="ECO:0000256" key="5">
    <source>
        <dbReference type="ARBA" id="ARBA00013143"/>
    </source>
</evidence>
<dbReference type="GO" id="GO:0006564">
    <property type="term" value="P:L-serine biosynthetic process"/>
    <property type="evidence" value="ECO:0007669"/>
    <property type="project" value="UniProtKB-ARBA"/>
</dbReference>
<dbReference type="PROSITE" id="PS00670">
    <property type="entry name" value="D_2_HYDROXYACID_DH_2"/>
    <property type="match status" value="1"/>
</dbReference>
<dbReference type="InterPro" id="IPR006139">
    <property type="entry name" value="D-isomer_2_OHA_DH_cat_dom"/>
</dbReference>
<evidence type="ECO:0000256" key="9">
    <source>
        <dbReference type="ARBA" id="ARBA00030455"/>
    </source>
</evidence>
<organism evidence="14 15">
    <name type="scientific">Xanthomonas oryzae pv. oryzae (strain KACC10331 / KXO85)</name>
    <dbReference type="NCBI Taxonomy" id="291331"/>
    <lineage>
        <taxon>Bacteria</taxon>
        <taxon>Pseudomonadati</taxon>
        <taxon>Pseudomonadota</taxon>
        <taxon>Gammaproteobacteria</taxon>
        <taxon>Lysobacterales</taxon>
        <taxon>Lysobacteraceae</taxon>
        <taxon>Xanthomonas</taxon>
    </lineage>
</organism>
<dbReference type="SUPFAM" id="SSF55021">
    <property type="entry name" value="ACT-like"/>
    <property type="match status" value="1"/>
</dbReference>
<dbReference type="CDD" id="cd12176">
    <property type="entry name" value="PGDH_3"/>
    <property type="match status" value="1"/>
</dbReference>
<reference evidence="14 15" key="1">
    <citation type="journal article" date="2005" name="Nucleic Acids Res.">
        <title>The genome sequence of Xanthomonas oryzae pathovar oryzae KACC10331, the bacterial blight pathogen of rice.</title>
        <authorList>
            <person name="Lee B.M."/>
            <person name="Park Y.J."/>
            <person name="Park D.S."/>
            <person name="Kang H.W."/>
            <person name="Kim J.G."/>
            <person name="Song E.S."/>
            <person name="Park I.C."/>
            <person name="Yoon U.H."/>
            <person name="Hahn J.H."/>
            <person name="Koo B.S."/>
            <person name="Lee G.B."/>
            <person name="Kim H."/>
            <person name="Park H.S."/>
            <person name="Yoon K.O."/>
            <person name="Kim J.H."/>
            <person name="Jung C.H."/>
            <person name="Koh N.H."/>
            <person name="Seo J.S."/>
            <person name="Go S.J."/>
        </authorList>
    </citation>
    <scope>NUCLEOTIDE SEQUENCE [LARGE SCALE GENOMIC DNA]</scope>
    <source>
        <strain evidence="15">KACC10331 / KXO85</strain>
    </source>
</reference>
<keyword evidence="15" id="KW-1185">Reference proteome</keyword>
<dbReference type="Gene3D" id="3.40.50.720">
    <property type="entry name" value="NAD(P)-binding Rossmann-like Domain"/>
    <property type="match status" value="2"/>
</dbReference>
<dbReference type="EC" id="1.1.1.399" evidence="4"/>
<evidence type="ECO:0000256" key="4">
    <source>
        <dbReference type="ARBA" id="ARBA00013001"/>
    </source>
</evidence>
<evidence type="ECO:0000256" key="6">
    <source>
        <dbReference type="ARBA" id="ARBA00021582"/>
    </source>
</evidence>
<evidence type="ECO:0000313" key="15">
    <source>
        <dbReference type="Proteomes" id="UP000006735"/>
    </source>
</evidence>
<comment type="catalytic activity">
    <reaction evidence="11">
        <text>(2R)-3-phosphoglycerate + NAD(+) = 3-phosphooxypyruvate + NADH + H(+)</text>
        <dbReference type="Rhea" id="RHEA:12641"/>
        <dbReference type="ChEBI" id="CHEBI:15378"/>
        <dbReference type="ChEBI" id="CHEBI:18110"/>
        <dbReference type="ChEBI" id="CHEBI:57540"/>
        <dbReference type="ChEBI" id="CHEBI:57945"/>
        <dbReference type="ChEBI" id="CHEBI:58272"/>
        <dbReference type="EC" id="1.1.1.95"/>
    </reaction>
</comment>
<dbReference type="UniPathway" id="UPA00135">
    <property type="reaction ID" value="UER00196"/>
</dbReference>
<evidence type="ECO:0000313" key="14">
    <source>
        <dbReference type="EMBL" id="AAW75397.1"/>
    </source>
</evidence>
<dbReference type="Gene3D" id="3.30.70.260">
    <property type="match status" value="1"/>
</dbReference>
<comment type="similarity">
    <text evidence="3 12">Belongs to the D-isomer specific 2-hydroxyacid dehydrogenase family.</text>
</comment>
<evidence type="ECO:0000256" key="7">
    <source>
        <dbReference type="ARBA" id="ARBA00023002"/>
    </source>
</evidence>
<sequence>MACCNERMRGSVMARDAAVGTAQRASDSLPRLAGALTADAALDSAETVAPQGLCRCEHSVAATQSHTPSGIVADPIAALHCPMSPKRTSFPKQDIRVLLLEGISPTAVDVFRAAGYSQIELHAKSLPEDELIARIADAHIVGIRSRTQLSAEVLAHAKRLIAVGCFCIGTNQVDLDAAEVAGIPVFNAPYSNTRSVAELVIAEAILLLRGIPQKNAECHRGGWSKSAAGSHETRGKVLGIVGYGHIGTQVGVLAESLGMQVIFHDIETKLSLGNARAAIDLDDLLARADVVTLHVPETPSTKDMIGAAEIARMKHGAHLINASRGTVIDIDALDAALTSGQIGGAAVDVFPIEPKGNGDAFASPLTAHDNVILTPHVGGSTLEAQDNIGIEVAAKLVRYSDNGSTLSAVNFPEVTLPEHPDSLRLLHIHRNVPGVLSQINELFSRHNLNIDGQFLRTDPKVGYVVIDVSASEELAAILKDGLAQITGTLRTRVLY</sequence>
<dbReference type="InterPro" id="IPR006140">
    <property type="entry name" value="D-isomer_DH_NAD-bd"/>
</dbReference>
<dbReference type="HOGENOM" id="CLU_019796_9_2_6"/>
<accession>Q5H0X4</accession>
<feature type="domain" description="ACT" evidence="13">
    <location>
        <begin position="424"/>
        <end position="495"/>
    </location>
</feature>
<comment type="function">
    <text evidence="1">Catalyzes the reversible oxidation of 3-phospho-D-glycerate to 3-phosphonooxypyruvate, the first step of the phosphorylated L-serine biosynthesis pathway. Also catalyzes the reversible oxidation of 2-hydroxyglutarate to 2-oxoglutarate.</text>
</comment>
<evidence type="ECO:0000256" key="2">
    <source>
        <dbReference type="ARBA" id="ARBA00005216"/>
    </source>
</evidence>
<dbReference type="PROSITE" id="PS51671">
    <property type="entry name" value="ACT"/>
    <property type="match status" value="1"/>
</dbReference>
<dbReference type="AlphaFoldDB" id="Q5H0X4"/>
<dbReference type="PROSITE" id="PS00065">
    <property type="entry name" value="D_2_HYDROXYACID_DH_1"/>
    <property type="match status" value="1"/>
</dbReference>
<dbReference type="InterPro" id="IPR002912">
    <property type="entry name" value="ACT_dom"/>
</dbReference>
<dbReference type="InterPro" id="IPR029752">
    <property type="entry name" value="D-isomer_DH_CS1"/>
</dbReference>
<dbReference type="Pfam" id="PF02826">
    <property type="entry name" value="2-Hacid_dh_C"/>
    <property type="match status" value="1"/>
</dbReference>
<comment type="catalytic activity">
    <reaction evidence="10">
        <text>(R)-2-hydroxyglutarate + NAD(+) = 2-oxoglutarate + NADH + H(+)</text>
        <dbReference type="Rhea" id="RHEA:49612"/>
        <dbReference type="ChEBI" id="CHEBI:15378"/>
        <dbReference type="ChEBI" id="CHEBI:15801"/>
        <dbReference type="ChEBI" id="CHEBI:16810"/>
        <dbReference type="ChEBI" id="CHEBI:57540"/>
        <dbReference type="ChEBI" id="CHEBI:57945"/>
        <dbReference type="EC" id="1.1.1.399"/>
    </reaction>
</comment>
<proteinExistence type="inferred from homology"/>
<dbReference type="SUPFAM" id="SSF52283">
    <property type="entry name" value="Formate/glycerate dehydrogenase catalytic domain-like"/>
    <property type="match status" value="1"/>
</dbReference>
<name>Q5H0X4_XANOR</name>
<dbReference type="InterPro" id="IPR045865">
    <property type="entry name" value="ACT-like_dom_sf"/>
</dbReference>
<dbReference type="CDD" id="cd04901">
    <property type="entry name" value="ACT_3PGDH"/>
    <property type="match status" value="1"/>
</dbReference>
<dbReference type="KEGG" id="xoo:XOO2143"/>
<dbReference type="Pfam" id="PF00389">
    <property type="entry name" value="2-Hacid_dh"/>
    <property type="match status" value="1"/>
</dbReference>
<evidence type="ECO:0000259" key="13">
    <source>
        <dbReference type="PROSITE" id="PS51671"/>
    </source>
</evidence>
<dbReference type="InterPro" id="IPR050418">
    <property type="entry name" value="D-iso_2-hydroxyacid_DH_PdxB"/>
</dbReference>
<dbReference type="PANTHER" id="PTHR43761:SF1">
    <property type="entry name" value="D-ISOMER SPECIFIC 2-HYDROXYACID DEHYDROGENASE CATALYTIC DOMAIN-CONTAINING PROTEIN-RELATED"/>
    <property type="match status" value="1"/>
</dbReference>
<dbReference type="GO" id="GO:0051287">
    <property type="term" value="F:NAD binding"/>
    <property type="evidence" value="ECO:0007669"/>
    <property type="project" value="InterPro"/>
</dbReference>
<dbReference type="InterPro" id="IPR054480">
    <property type="entry name" value="AHAS_small-like_ACT"/>
</dbReference>
<dbReference type="GO" id="GO:0004617">
    <property type="term" value="F:phosphoglycerate dehydrogenase activity"/>
    <property type="evidence" value="ECO:0007669"/>
    <property type="project" value="UniProtKB-EC"/>
</dbReference>
<dbReference type="InterPro" id="IPR029753">
    <property type="entry name" value="D-isomer_DH_CS"/>
</dbReference>
<evidence type="ECO:0000256" key="11">
    <source>
        <dbReference type="ARBA" id="ARBA00048731"/>
    </source>
</evidence>
<gene>
    <name evidence="14" type="primary">serA</name>
    <name evidence="14" type="ordered locus">XOO2143</name>
</gene>
<dbReference type="PANTHER" id="PTHR43761">
    <property type="entry name" value="D-ISOMER SPECIFIC 2-HYDROXYACID DEHYDROGENASE FAMILY PROTEIN (AFU_ORTHOLOGUE AFUA_1G13630)"/>
    <property type="match status" value="1"/>
</dbReference>
<dbReference type="InterPro" id="IPR036291">
    <property type="entry name" value="NAD(P)-bd_dom_sf"/>
</dbReference>
<dbReference type="EMBL" id="AE013598">
    <property type="protein sequence ID" value="AAW75397.1"/>
    <property type="molecule type" value="Genomic_DNA"/>
</dbReference>
<dbReference type="SUPFAM" id="SSF51735">
    <property type="entry name" value="NAD(P)-binding Rossmann-fold domains"/>
    <property type="match status" value="1"/>
</dbReference>
<comment type="pathway">
    <text evidence="2">Amino-acid biosynthesis; L-serine biosynthesis; L-serine from 3-phospho-D-glycerate: step 1/3.</text>
</comment>
<dbReference type="GO" id="GO:0047545">
    <property type="term" value="F:(S)-2-hydroxyglutarate dehydrogenase activity"/>
    <property type="evidence" value="ECO:0007669"/>
    <property type="project" value="UniProtKB-ARBA"/>
</dbReference>
<evidence type="ECO:0000256" key="8">
    <source>
        <dbReference type="ARBA" id="ARBA00023027"/>
    </source>
</evidence>
<evidence type="ECO:0000256" key="10">
    <source>
        <dbReference type="ARBA" id="ARBA00048126"/>
    </source>
</evidence>
<evidence type="ECO:0000256" key="3">
    <source>
        <dbReference type="ARBA" id="ARBA00005854"/>
    </source>
</evidence>
<keyword evidence="7 12" id="KW-0560">Oxidoreductase</keyword>
<dbReference type="EC" id="1.1.1.95" evidence="5"/>
<dbReference type="Pfam" id="PF22629">
    <property type="entry name" value="ACT_AHAS_ss"/>
    <property type="match status" value="1"/>
</dbReference>
<dbReference type="STRING" id="291331.XOO2143"/>
<evidence type="ECO:0000256" key="1">
    <source>
        <dbReference type="ARBA" id="ARBA00003800"/>
    </source>
</evidence>
<dbReference type="Proteomes" id="UP000006735">
    <property type="component" value="Chromosome"/>
</dbReference>
<dbReference type="FunFam" id="3.40.50.720:FF:000041">
    <property type="entry name" value="D-3-phosphoglycerate dehydrogenase"/>
    <property type="match status" value="1"/>
</dbReference>